<comment type="caution">
    <text evidence="2">The sequence shown here is derived from an EMBL/GenBank/DDBJ whole genome shotgun (WGS) entry which is preliminary data.</text>
</comment>
<dbReference type="SMART" id="SM00947">
    <property type="entry name" value="Pro_CA"/>
    <property type="match status" value="1"/>
</dbReference>
<dbReference type="Pfam" id="PF00484">
    <property type="entry name" value="Pro_CA"/>
    <property type="match status" value="1"/>
</dbReference>
<dbReference type="CDD" id="cd03378">
    <property type="entry name" value="beta_CA_cladeC"/>
    <property type="match status" value="1"/>
</dbReference>
<proteinExistence type="inferred from homology"/>
<keyword evidence="3" id="KW-1185">Reference proteome</keyword>
<comment type="similarity">
    <text evidence="1">Belongs to the beta-class carbonic anhydrase family.</text>
</comment>
<evidence type="ECO:0000256" key="1">
    <source>
        <dbReference type="ARBA" id="ARBA00006217"/>
    </source>
</evidence>
<accession>A0ABS1KK90</accession>
<dbReference type="InterPro" id="IPR001765">
    <property type="entry name" value="Carbonic_anhydrase"/>
</dbReference>
<protein>
    <submittedName>
        <fullName evidence="2">Carbonic anhydrase</fullName>
    </submittedName>
</protein>
<sequence length="235" mass="25862">MTTRFTFTFAIFTALLFARCEPKTADASVSAEAINTPSSPRQRLEQGNERFYTGSPTHPNVSIGRLKTLAKEQHPFAVIISCSDSRAPDEIVFDQGLGDLFVIRTAGNVIADIGLGSIEYATDKLNVKYILVMGHQGCGAVKAFAEHLHPTNHINTILDTLINENEIKQIGKDSTHADYLTEVVKANVLHQMHKITHGTEAMARKVQQGEIVVQGAVYSIANGKVSFLTDEKRRR</sequence>
<dbReference type="PANTHER" id="PTHR11002:SF79">
    <property type="entry name" value="CARBONIC ANHYDRASE 2"/>
    <property type="match status" value="1"/>
</dbReference>
<dbReference type="Proteomes" id="UP000613030">
    <property type="component" value="Unassembled WGS sequence"/>
</dbReference>
<reference evidence="2 3" key="1">
    <citation type="submission" date="2021-01" db="EMBL/GenBank/DDBJ databases">
        <title>Chryseolinea sp. Jin1 Genome sequencing and assembly.</title>
        <authorList>
            <person name="Kim I."/>
        </authorList>
    </citation>
    <scope>NUCLEOTIDE SEQUENCE [LARGE SCALE GENOMIC DNA]</scope>
    <source>
        <strain evidence="2 3">Jin1</strain>
    </source>
</reference>
<dbReference type="InterPro" id="IPR036874">
    <property type="entry name" value="Carbonic_anhydrase_sf"/>
</dbReference>
<dbReference type="SUPFAM" id="SSF53056">
    <property type="entry name" value="beta-carbonic anhydrase, cab"/>
    <property type="match status" value="1"/>
</dbReference>
<gene>
    <name evidence="2" type="ORF">JI741_01465</name>
</gene>
<organism evidence="2 3">
    <name type="scientific">Chryseolinea lacunae</name>
    <dbReference type="NCBI Taxonomy" id="2801331"/>
    <lineage>
        <taxon>Bacteria</taxon>
        <taxon>Pseudomonadati</taxon>
        <taxon>Bacteroidota</taxon>
        <taxon>Cytophagia</taxon>
        <taxon>Cytophagales</taxon>
        <taxon>Fulvivirgaceae</taxon>
        <taxon>Chryseolinea</taxon>
    </lineage>
</organism>
<evidence type="ECO:0000313" key="2">
    <source>
        <dbReference type="EMBL" id="MBL0739861.1"/>
    </source>
</evidence>
<name>A0ABS1KK90_9BACT</name>
<dbReference type="RefSeq" id="WP_202006826.1">
    <property type="nucleotide sequence ID" value="NZ_JAERRB010000001.1"/>
</dbReference>
<dbReference type="Gene3D" id="3.40.1050.10">
    <property type="entry name" value="Carbonic anhydrase"/>
    <property type="match status" value="1"/>
</dbReference>
<dbReference type="PANTHER" id="PTHR11002">
    <property type="entry name" value="CARBONIC ANHYDRASE"/>
    <property type="match status" value="1"/>
</dbReference>
<evidence type="ECO:0000313" key="3">
    <source>
        <dbReference type="Proteomes" id="UP000613030"/>
    </source>
</evidence>
<dbReference type="EMBL" id="JAERRB010000001">
    <property type="protein sequence ID" value="MBL0739861.1"/>
    <property type="molecule type" value="Genomic_DNA"/>
</dbReference>